<dbReference type="PANTHER" id="PTHR11803">
    <property type="entry name" value="2-IMINOBUTANOATE/2-IMINOPROPANOATE DEAMINASE RIDA"/>
    <property type="match status" value="1"/>
</dbReference>
<protein>
    <submittedName>
        <fullName evidence="3">Endoribonuclease L-PSP</fullName>
    </submittedName>
</protein>
<dbReference type="PANTHER" id="PTHR11803:SF58">
    <property type="entry name" value="PROTEIN HMF1-RELATED"/>
    <property type="match status" value="1"/>
</dbReference>
<dbReference type="RefSeq" id="WP_006089506.1">
    <property type="nucleotide sequence ID" value="NZ_AOHW01000026.1"/>
</dbReference>
<name>L9W0G0_9EURY</name>
<dbReference type="eggNOG" id="arCOG01630">
    <property type="taxonomic scope" value="Archaea"/>
</dbReference>
<dbReference type="CDD" id="cd00448">
    <property type="entry name" value="YjgF_YER057c_UK114_family"/>
    <property type="match status" value="1"/>
</dbReference>
<dbReference type="GO" id="GO:0019239">
    <property type="term" value="F:deaminase activity"/>
    <property type="evidence" value="ECO:0007669"/>
    <property type="project" value="TreeGrafter"/>
</dbReference>
<reference evidence="3 4" key="1">
    <citation type="journal article" date="2014" name="PLoS Genet.">
        <title>Phylogenetically driven sequencing of extremely halophilic archaea reveals strategies for static and dynamic osmo-response.</title>
        <authorList>
            <person name="Becker E.A."/>
            <person name="Seitzer P.M."/>
            <person name="Tritt A."/>
            <person name="Larsen D."/>
            <person name="Krusor M."/>
            <person name="Yao A.I."/>
            <person name="Wu D."/>
            <person name="Madern D."/>
            <person name="Eisen J.A."/>
            <person name="Darling A.E."/>
            <person name="Facciotti M.T."/>
        </authorList>
    </citation>
    <scope>NUCLEOTIDE SEQUENCE [LARGE SCALE GENOMIC DNA]</scope>
    <source>
        <strain evidence="3 4">GA33</strain>
    </source>
</reference>
<dbReference type="SUPFAM" id="SSF55298">
    <property type="entry name" value="YjgF-like"/>
    <property type="match status" value="1"/>
</dbReference>
<comment type="caution">
    <text evidence="3">The sequence shown here is derived from an EMBL/GenBank/DDBJ whole genome shotgun (WGS) entry which is preliminary data.</text>
</comment>
<evidence type="ECO:0000313" key="4">
    <source>
        <dbReference type="Proteomes" id="UP000011599"/>
    </source>
</evidence>
<dbReference type="OrthoDB" id="371655at2157"/>
<dbReference type="STRING" id="1114856.GCA_000383975_02111"/>
<keyword evidence="4" id="KW-1185">Reference proteome</keyword>
<dbReference type="PATRIC" id="fig|1114856.3.peg.1765"/>
<evidence type="ECO:0000256" key="1">
    <source>
        <dbReference type="ARBA" id="ARBA00010552"/>
    </source>
</evidence>
<dbReference type="GO" id="GO:0005829">
    <property type="term" value="C:cytosol"/>
    <property type="evidence" value="ECO:0007669"/>
    <property type="project" value="TreeGrafter"/>
</dbReference>
<dbReference type="AlphaFoldDB" id="L9W0G0"/>
<evidence type="ECO:0000313" key="3">
    <source>
        <dbReference type="EMBL" id="ELY41808.1"/>
    </source>
</evidence>
<dbReference type="Pfam" id="PF01042">
    <property type="entry name" value="Ribonuc_L-PSP"/>
    <property type="match status" value="1"/>
</dbReference>
<organism evidence="3 4">
    <name type="scientific">Natronorubrum tibetense GA33</name>
    <dbReference type="NCBI Taxonomy" id="1114856"/>
    <lineage>
        <taxon>Archaea</taxon>
        <taxon>Methanobacteriati</taxon>
        <taxon>Methanobacteriota</taxon>
        <taxon>Stenosarchaea group</taxon>
        <taxon>Halobacteria</taxon>
        <taxon>Halobacteriales</taxon>
        <taxon>Natrialbaceae</taxon>
        <taxon>Natronorubrum</taxon>
    </lineage>
</organism>
<dbReference type="EMBL" id="AOHW01000026">
    <property type="protein sequence ID" value="ELY41808.1"/>
    <property type="molecule type" value="Genomic_DNA"/>
</dbReference>
<feature type="region of interest" description="Disordered" evidence="2">
    <location>
        <begin position="1"/>
        <end position="44"/>
    </location>
</feature>
<dbReference type="InterPro" id="IPR006175">
    <property type="entry name" value="YjgF/YER057c/UK114"/>
</dbReference>
<feature type="compositionally biased region" description="Polar residues" evidence="2">
    <location>
        <begin position="1"/>
        <end position="12"/>
    </location>
</feature>
<gene>
    <name evidence="3" type="ORF">C496_08436</name>
</gene>
<proteinExistence type="inferred from homology"/>
<comment type="similarity">
    <text evidence="1">Belongs to the RutC family.</text>
</comment>
<dbReference type="Proteomes" id="UP000011599">
    <property type="component" value="Unassembled WGS sequence"/>
</dbReference>
<evidence type="ECO:0000256" key="2">
    <source>
        <dbReference type="SAM" id="MobiDB-lite"/>
    </source>
</evidence>
<accession>L9W0G0</accession>
<dbReference type="Gene3D" id="3.30.1330.40">
    <property type="entry name" value="RutC-like"/>
    <property type="match status" value="1"/>
</dbReference>
<sequence>MVQSSRETQSGDATVPEAEAVEFEKTSSKSKRQREGVGNGSAYGVRTGESDLLFFEGIVPEESGVVMSEYSIEEQTALCLDRLESLLSARDMTLDDVMKIEVQVTDMDSRAAVDDVYRARFDGTYPPRTTVGVCSLPGNAAVQLDVIAADE</sequence>
<dbReference type="InterPro" id="IPR035959">
    <property type="entry name" value="RutC-like_sf"/>
</dbReference>